<comment type="caution">
    <text evidence="2">The sequence shown here is derived from an EMBL/GenBank/DDBJ whole genome shotgun (WGS) entry which is preliminary data.</text>
</comment>
<dbReference type="Proteomes" id="UP001165263">
    <property type="component" value="Unassembled WGS sequence"/>
</dbReference>
<feature type="chain" id="PRO_5045526249" evidence="1">
    <location>
        <begin position="31"/>
        <end position="132"/>
    </location>
</feature>
<reference evidence="2" key="1">
    <citation type="submission" date="2022-08" db="EMBL/GenBank/DDBJ databases">
        <title>Reclassification of Massilia species as members of the genera Telluria, Duganella, Pseudoduganella, Mokoshia gen. nov. and Zemynaea gen. nov. using orthogonal and non-orthogonal genome-based approaches.</title>
        <authorList>
            <person name="Bowman J.P."/>
        </authorList>
    </citation>
    <scope>NUCLEOTIDE SEQUENCE</scope>
    <source>
        <strain evidence="2">LMG 11547</strain>
    </source>
</reference>
<name>A0ABT2C474_9BURK</name>
<feature type="signal peptide" evidence="1">
    <location>
        <begin position="1"/>
        <end position="30"/>
    </location>
</feature>
<protein>
    <submittedName>
        <fullName evidence="2">Uncharacterized protein</fullName>
    </submittedName>
</protein>
<gene>
    <name evidence="2" type="ORF">NX786_22980</name>
</gene>
<evidence type="ECO:0000256" key="1">
    <source>
        <dbReference type="SAM" id="SignalP"/>
    </source>
</evidence>
<dbReference type="RefSeq" id="WP_259451238.1">
    <property type="nucleotide sequence ID" value="NZ_CP119520.1"/>
</dbReference>
<sequence length="132" mass="13521">MHRIIQIFIARACGIAVLAPLASLTSAAWAGPGADVDTRAAARALFRPGNAISAQADRQDANLARQRGGTDTRNDARIDGAVAANTAVNVVTGANSIDAGSFANMAGIPVVIQNSGANVLIQNATIINLQFK</sequence>
<keyword evidence="3" id="KW-1185">Reference proteome</keyword>
<accession>A0ABT2C474</accession>
<dbReference type="EMBL" id="JANUHC010000009">
    <property type="protein sequence ID" value="MCS0632197.1"/>
    <property type="molecule type" value="Genomic_DNA"/>
</dbReference>
<organism evidence="2 3">
    <name type="scientific">Telluria mixta</name>
    <dbReference type="NCBI Taxonomy" id="34071"/>
    <lineage>
        <taxon>Bacteria</taxon>
        <taxon>Pseudomonadati</taxon>
        <taxon>Pseudomonadota</taxon>
        <taxon>Betaproteobacteria</taxon>
        <taxon>Burkholderiales</taxon>
        <taxon>Oxalobacteraceae</taxon>
        <taxon>Telluria group</taxon>
        <taxon>Telluria</taxon>
    </lineage>
</organism>
<evidence type="ECO:0000313" key="2">
    <source>
        <dbReference type="EMBL" id="MCS0632197.1"/>
    </source>
</evidence>
<evidence type="ECO:0000313" key="3">
    <source>
        <dbReference type="Proteomes" id="UP001165263"/>
    </source>
</evidence>
<proteinExistence type="predicted"/>
<keyword evidence="1" id="KW-0732">Signal</keyword>